<organism evidence="1 2">
    <name type="scientific">Allosphingosinicella indica</name>
    <dbReference type="NCBI Taxonomy" id="941907"/>
    <lineage>
        <taxon>Bacteria</taxon>
        <taxon>Pseudomonadati</taxon>
        <taxon>Pseudomonadota</taxon>
        <taxon>Alphaproteobacteria</taxon>
        <taxon>Sphingomonadales</taxon>
        <taxon>Sphingomonadaceae</taxon>
        <taxon>Allosphingosinicella</taxon>
    </lineage>
</organism>
<dbReference type="CDD" id="cd03801">
    <property type="entry name" value="GT4_PimA-like"/>
    <property type="match status" value="1"/>
</dbReference>
<dbReference type="STRING" id="941907.SAMN06295910_2349"/>
<evidence type="ECO:0000313" key="1">
    <source>
        <dbReference type="EMBL" id="SMF75495.1"/>
    </source>
</evidence>
<dbReference type="Proteomes" id="UP000192934">
    <property type="component" value="Chromosome I"/>
</dbReference>
<dbReference type="Gene3D" id="3.40.50.2000">
    <property type="entry name" value="Glycogen Phosphorylase B"/>
    <property type="match status" value="2"/>
</dbReference>
<reference evidence="2" key="1">
    <citation type="submission" date="2017-04" db="EMBL/GenBank/DDBJ databases">
        <authorList>
            <person name="Varghese N."/>
            <person name="Submissions S."/>
        </authorList>
    </citation>
    <scope>NUCLEOTIDE SEQUENCE [LARGE SCALE GENOMIC DNA]</scope>
    <source>
        <strain evidence="2">Dd16</strain>
    </source>
</reference>
<dbReference type="PANTHER" id="PTHR12526:SF600">
    <property type="entry name" value="GLYCOSYL TRANSFERASE GROUP 1"/>
    <property type="match status" value="1"/>
</dbReference>
<keyword evidence="2" id="KW-1185">Reference proteome</keyword>
<dbReference type="SUPFAM" id="SSF53756">
    <property type="entry name" value="UDP-Glycosyltransferase/glycogen phosphorylase"/>
    <property type="match status" value="1"/>
</dbReference>
<name>A0A1X7GWF4_9SPHN</name>
<evidence type="ECO:0000313" key="2">
    <source>
        <dbReference type="Proteomes" id="UP000192934"/>
    </source>
</evidence>
<dbReference type="AlphaFoldDB" id="A0A1X7GWF4"/>
<accession>A0A1X7GWF4</accession>
<dbReference type="Pfam" id="PF13692">
    <property type="entry name" value="Glyco_trans_1_4"/>
    <property type="match status" value="1"/>
</dbReference>
<dbReference type="EMBL" id="LT840185">
    <property type="protein sequence ID" value="SMF75495.1"/>
    <property type="molecule type" value="Genomic_DNA"/>
</dbReference>
<dbReference type="InterPro" id="IPR017521">
    <property type="entry name" value="Sugar_tfrase_PEP-CTERM_Stp1"/>
</dbReference>
<protein>
    <submittedName>
        <fullName evidence="1">Sugar transferase, PEP-CTERM/EpsH1 system associated</fullName>
    </submittedName>
</protein>
<gene>
    <name evidence="1" type="ORF">SAMN06295910_2349</name>
</gene>
<dbReference type="PANTHER" id="PTHR12526">
    <property type="entry name" value="GLYCOSYLTRANSFERASE"/>
    <property type="match status" value="1"/>
</dbReference>
<sequence length="411" mass="43694">MGREPARPADRAGAGMSILFLGHRIPFPPDRGDKIRSFHLLKALAALGEVHLACFADDAADAAHLAGLRAELGWALGEVHVEVRRRSRISALASALADGTPVSVEMFASTAMQRAVDGIVSARRIDTIFGFSSQMAQYVPHDWQGRFVMDFVDVDSAKFAGYADAGGFASRLYRREAAKLLSIECQTASRADASLFVSEAEASLFRELSGAKAAQALPNGVDLDHFAPDDPAEPVPGMILFTGQMDYRPNVEAVTAFARVALPRIRSRMPSAHFVIAGRNPDPSVRALAGEGVTVTGAVADMREWLRQAEVVVAPLGIARGVQNKVLEAMAMGRAVVASPAAFEGIDAEAGRDLIVAADPAEAVIALLTDPNRRDALGRAARRAVEARYHWDSCLAPLAELVGRAPALAAA</sequence>
<keyword evidence="1" id="KW-0808">Transferase</keyword>
<proteinExistence type="predicted"/>
<dbReference type="NCBIfam" id="TIGR03087">
    <property type="entry name" value="stp1"/>
    <property type="match status" value="1"/>
</dbReference>
<dbReference type="GO" id="GO:0016757">
    <property type="term" value="F:glycosyltransferase activity"/>
    <property type="evidence" value="ECO:0007669"/>
    <property type="project" value="TreeGrafter"/>
</dbReference>